<dbReference type="AlphaFoldDB" id="G8XBG6"/>
<reference evidence="1 2" key="1">
    <citation type="journal article" date="2012" name="J. Bacteriol.">
        <title>Genome Sequence of the Fish Pathogen Flavobacterium columnare ATCC 49512.</title>
        <authorList>
            <person name="Tekedar H.C."/>
            <person name="Karsi A."/>
            <person name="Gillaspy A.F."/>
            <person name="Dyer D.W."/>
            <person name="Benton N.R."/>
            <person name="Zaitshik J."/>
            <person name="Vamenta S."/>
            <person name="Banes M.M."/>
            <person name="Gulsoy N."/>
            <person name="Aboko-Cole M."/>
            <person name="Waldbieser G.C."/>
            <person name="Lawrence M.L."/>
        </authorList>
    </citation>
    <scope>NUCLEOTIDE SEQUENCE [LARGE SCALE GENOMIC DNA]</scope>
    <source>
        <strain evidence="2">ATCC 49512 / CIP 103533 / TG 44/87</strain>
    </source>
</reference>
<dbReference type="RefSeq" id="WP_014166020.1">
    <property type="nucleotide sequence ID" value="NC_016510.2"/>
</dbReference>
<organism evidence="1 2">
    <name type="scientific">Flavobacterium columnare (strain ATCC 49512 / CIP 103533 / TG 44/87)</name>
    <dbReference type="NCBI Taxonomy" id="1041826"/>
    <lineage>
        <taxon>Bacteria</taxon>
        <taxon>Pseudomonadati</taxon>
        <taxon>Bacteroidota</taxon>
        <taxon>Flavobacteriia</taxon>
        <taxon>Flavobacteriales</taxon>
        <taxon>Flavobacteriaceae</taxon>
        <taxon>Flavobacterium</taxon>
    </lineage>
</organism>
<gene>
    <name evidence="1" type="ordered locus">FCOL_09685</name>
</gene>
<keyword evidence="2" id="KW-1185">Reference proteome</keyword>
<dbReference type="STRING" id="1041826.FCOL_09685"/>
<dbReference type="EMBL" id="CP003222">
    <property type="protein sequence ID" value="AEW86746.1"/>
    <property type="molecule type" value="Genomic_DNA"/>
</dbReference>
<dbReference type="HOGENOM" id="CLU_071048_0_0_10"/>
<accession>G8XBG6</accession>
<evidence type="ECO:0000313" key="1">
    <source>
        <dbReference type="EMBL" id="AEW86746.1"/>
    </source>
</evidence>
<dbReference type="Proteomes" id="UP000005638">
    <property type="component" value="Chromosome"/>
</dbReference>
<proteinExistence type="predicted"/>
<evidence type="ECO:0000313" key="2">
    <source>
        <dbReference type="Proteomes" id="UP000005638"/>
    </source>
</evidence>
<sequence>MKKIISISILISLLINCKKQEQKIMQNEKITSNNIVQSITENIKHYPSEKIYTLDYKSYYSFFEVFINDIPLESYFDNFASGSSFEINPRIFKSGKYKVKYKMYPVGKVNNETFSLLRDNSYLDFTLTSYDLKNKDASDILYTHYKTSMDKIKISEKYSEEKFVGAGKTYYEGSFDVDVQVPYEINPAFEKAKDLRKMDKKELEAKLLSAYQKVWNIYQNKEYDNIARISFDSMKDEFVSRYMSKEEVAEYWNYLLTAYKSDTFQMQPIKDYKLEFFADGKLAALMLTTKDNNYRGNTALWARVNHDGGMRPLFLNSYFYIPEGETEFKVY</sequence>
<protein>
    <submittedName>
        <fullName evidence="1">Uncharacterized protein</fullName>
    </submittedName>
</protein>
<dbReference type="eggNOG" id="ENOG5033IZ4">
    <property type="taxonomic scope" value="Bacteria"/>
</dbReference>
<name>G8XBG6_FLACA</name>
<dbReference type="KEGG" id="fco:FCOL_09685"/>